<feature type="domain" description="Rhodanese" evidence="2">
    <location>
        <begin position="88"/>
        <end position="179"/>
    </location>
</feature>
<dbReference type="AlphaFoldDB" id="A0A510UR17"/>
<dbReference type="InterPro" id="IPR001763">
    <property type="entry name" value="Rhodanese-like_dom"/>
</dbReference>
<accession>A0A510UR17</accession>
<dbReference type="PANTHER" id="PTHR43031">
    <property type="entry name" value="FAD-DEPENDENT OXIDOREDUCTASE"/>
    <property type="match status" value="1"/>
</dbReference>
<dbReference type="CDD" id="cd00158">
    <property type="entry name" value="RHOD"/>
    <property type="match status" value="1"/>
</dbReference>
<evidence type="ECO:0000313" key="3">
    <source>
        <dbReference type="EMBL" id="GEK15285.1"/>
    </source>
</evidence>
<dbReference type="PANTHER" id="PTHR43031:SF18">
    <property type="entry name" value="RHODANESE-RELATED SULFURTRANSFERASES"/>
    <property type="match status" value="1"/>
</dbReference>
<evidence type="ECO:0000313" key="4">
    <source>
        <dbReference type="Proteomes" id="UP000321787"/>
    </source>
</evidence>
<sequence>MLVSEQTLGYTFASNLEPMVTEPICGIELSKTSEIKNMETSIIDFVSNNMILAVVWIGIVVALIQNVVKQKTAGYQEVDPAQATTLMNREDAIVLDIRSKDEFKSGHITDARHILPSDIKAGNLSGLENSKTTPIIVVCKTGQTAQAAANDLHKAGFEQVKLLKNGLISWNEANLPLVKGKK</sequence>
<organism evidence="3 4">
    <name type="scientific">Aliivibrio fischeri</name>
    <name type="common">Vibrio fischeri</name>
    <dbReference type="NCBI Taxonomy" id="668"/>
    <lineage>
        <taxon>Bacteria</taxon>
        <taxon>Pseudomonadati</taxon>
        <taxon>Pseudomonadota</taxon>
        <taxon>Gammaproteobacteria</taxon>
        <taxon>Vibrionales</taxon>
        <taxon>Vibrionaceae</taxon>
        <taxon>Aliivibrio</taxon>
    </lineage>
</organism>
<dbReference type="EMBL" id="BJTZ01000027">
    <property type="protein sequence ID" value="GEK15285.1"/>
    <property type="molecule type" value="Genomic_DNA"/>
</dbReference>
<evidence type="ECO:0000256" key="1">
    <source>
        <dbReference type="SAM" id="Phobius"/>
    </source>
</evidence>
<evidence type="ECO:0000259" key="2">
    <source>
        <dbReference type="PROSITE" id="PS50206"/>
    </source>
</evidence>
<gene>
    <name evidence="3" type="primary">yibN</name>
    <name evidence="3" type="ORF">AFI02nite_33210</name>
</gene>
<keyword evidence="1" id="KW-0812">Transmembrane</keyword>
<keyword evidence="1" id="KW-1133">Transmembrane helix</keyword>
<dbReference type="Pfam" id="PF00581">
    <property type="entry name" value="Rhodanese"/>
    <property type="match status" value="1"/>
</dbReference>
<protein>
    <submittedName>
        <fullName evidence="3">Rhodanese-like domain-containing protein</fullName>
    </submittedName>
</protein>
<dbReference type="InterPro" id="IPR050229">
    <property type="entry name" value="GlpE_sulfurtransferase"/>
</dbReference>
<dbReference type="PROSITE" id="PS50206">
    <property type="entry name" value="RHODANESE_3"/>
    <property type="match status" value="1"/>
</dbReference>
<dbReference type="Gene3D" id="3.40.250.10">
    <property type="entry name" value="Rhodanese-like domain"/>
    <property type="match status" value="1"/>
</dbReference>
<dbReference type="SUPFAM" id="SSF52821">
    <property type="entry name" value="Rhodanese/Cell cycle control phosphatase"/>
    <property type="match status" value="1"/>
</dbReference>
<comment type="caution">
    <text evidence="3">The sequence shown here is derived from an EMBL/GenBank/DDBJ whole genome shotgun (WGS) entry which is preliminary data.</text>
</comment>
<dbReference type="InterPro" id="IPR036873">
    <property type="entry name" value="Rhodanese-like_dom_sf"/>
</dbReference>
<reference evidence="3 4" key="1">
    <citation type="submission" date="2019-07" db="EMBL/GenBank/DDBJ databases">
        <title>Whole genome shotgun sequence of Aliivibrio fischeri NBRC 101058.</title>
        <authorList>
            <person name="Hosoyama A."/>
            <person name="Uohara A."/>
            <person name="Ohji S."/>
            <person name="Ichikawa N."/>
        </authorList>
    </citation>
    <scope>NUCLEOTIDE SEQUENCE [LARGE SCALE GENOMIC DNA]</scope>
    <source>
        <strain evidence="3 4">NBRC 101058</strain>
    </source>
</reference>
<name>A0A510UR17_ALIFS</name>
<proteinExistence type="predicted"/>
<dbReference type="SMART" id="SM00450">
    <property type="entry name" value="RHOD"/>
    <property type="match status" value="1"/>
</dbReference>
<keyword evidence="1" id="KW-0472">Membrane</keyword>
<feature type="transmembrane region" description="Helical" evidence="1">
    <location>
        <begin position="50"/>
        <end position="68"/>
    </location>
</feature>
<dbReference type="Proteomes" id="UP000321787">
    <property type="component" value="Unassembled WGS sequence"/>
</dbReference>